<dbReference type="OrthoDB" id="5901239at2759"/>
<dbReference type="EMBL" id="JARK01001353">
    <property type="protein sequence ID" value="EYC22468.1"/>
    <property type="molecule type" value="Genomic_DNA"/>
</dbReference>
<dbReference type="AlphaFoldDB" id="A0A016V6W6"/>
<dbReference type="Proteomes" id="UP000024635">
    <property type="component" value="Unassembled WGS sequence"/>
</dbReference>
<protein>
    <submittedName>
        <fullName evidence="1">Uncharacterized protein</fullName>
    </submittedName>
</protein>
<comment type="caution">
    <text evidence="1">The sequence shown here is derived from an EMBL/GenBank/DDBJ whole genome shotgun (WGS) entry which is preliminary data.</text>
</comment>
<gene>
    <name evidence="1" type="primary">Acey_s0017.g3368</name>
    <name evidence="1" type="ORF">Y032_0017g3368</name>
</gene>
<evidence type="ECO:0000313" key="2">
    <source>
        <dbReference type="Proteomes" id="UP000024635"/>
    </source>
</evidence>
<sequence>MSQRITRAVSSKKKKNVNCNYTADSAALDVDCSKLSTKEILDFVIARNKDSVIDKFMQTLADRLPGEIADCVEADR</sequence>
<proteinExistence type="predicted"/>
<organism evidence="1 2">
    <name type="scientific">Ancylostoma ceylanicum</name>
    <dbReference type="NCBI Taxonomy" id="53326"/>
    <lineage>
        <taxon>Eukaryota</taxon>
        <taxon>Metazoa</taxon>
        <taxon>Ecdysozoa</taxon>
        <taxon>Nematoda</taxon>
        <taxon>Chromadorea</taxon>
        <taxon>Rhabditida</taxon>
        <taxon>Rhabditina</taxon>
        <taxon>Rhabditomorpha</taxon>
        <taxon>Strongyloidea</taxon>
        <taxon>Ancylostomatidae</taxon>
        <taxon>Ancylostomatinae</taxon>
        <taxon>Ancylostoma</taxon>
    </lineage>
</organism>
<name>A0A016V6W6_9BILA</name>
<evidence type="ECO:0000313" key="1">
    <source>
        <dbReference type="EMBL" id="EYC22468.1"/>
    </source>
</evidence>
<keyword evidence="2" id="KW-1185">Reference proteome</keyword>
<reference evidence="2" key="1">
    <citation type="journal article" date="2015" name="Nat. Genet.">
        <title>The genome and transcriptome of the zoonotic hookworm Ancylostoma ceylanicum identify infection-specific gene families.</title>
        <authorList>
            <person name="Schwarz E.M."/>
            <person name="Hu Y."/>
            <person name="Antoshechkin I."/>
            <person name="Miller M.M."/>
            <person name="Sternberg P.W."/>
            <person name="Aroian R.V."/>
        </authorList>
    </citation>
    <scope>NUCLEOTIDE SEQUENCE</scope>
    <source>
        <strain evidence="2">HY135</strain>
    </source>
</reference>
<accession>A0A016V6W6</accession>